<dbReference type="Proteomes" id="UP001470230">
    <property type="component" value="Unassembled WGS sequence"/>
</dbReference>
<feature type="compositionally biased region" description="Polar residues" evidence="2">
    <location>
        <begin position="452"/>
        <end position="469"/>
    </location>
</feature>
<dbReference type="EMBL" id="JAPFFF010000001">
    <property type="protein sequence ID" value="KAK8899408.1"/>
    <property type="molecule type" value="Genomic_DNA"/>
</dbReference>
<feature type="region of interest" description="Disordered" evidence="2">
    <location>
        <begin position="1"/>
        <end position="28"/>
    </location>
</feature>
<feature type="compositionally biased region" description="Basic residues" evidence="2">
    <location>
        <begin position="442"/>
        <end position="451"/>
    </location>
</feature>
<accession>A0ABR2L7U6</accession>
<reference evidence="3 4" key="1">
    <citation type="submission" date="2024-04" db="EMBL/GenBank/DDBJ databases">
        <title>Tritrichomonas musculus Genome.</title>
        <authorList>
            <person name="Alves-Ferreira E."/>
            <person name="Grigg M."/>
            <person name="Lorenzi H."/>
            <person name="Galac M."/>
        </authorList>
    </citation>
    <scope>NUCLEOTIDE SEQUENCE [LARGE SCALE GENOMIC DNA]</scope>
    <source>
        <strain evidence="3 4">EAF2021</strain>
    </source>
</reference>
<feature type="region of interest" description="Disordered" evidence="2">
    <location>
        <begin position="687"/>
        <end position="712"/>
    </location>
</feature>
<feature type="compositionally biased region" description="Polar residues" evidence="2">
    <location>
        <begin position="634"/>
        <end position="659"/>
    </location>
</feature>
<evidence type="ECO:0000256" key="2">
    <source>
        <dbReference type="SAM" id="MobiDB-lite"/>
    </source>
</evidence>
<feature type="compositionally biased region" description="Polar residues" evidence="2">
    <location>
        <begin position="342"/>
        <end position="355"/>
    </location>
</feature>
<sequence>MSRKSIKKTNQNFEYNDEKQNRNEEESGIPYRRSLIIQQFNDFKLIIQNQEEQIKEAKEEIKLKDQQLENEVKIRNDLNSKIFDCERRINDLESIYIFQKNEIEKKDKKILLLDQEIKNLKSRRGQSNDFVDQEAKDMIDHLSKELDEKDDEIKELKSNIQTLIKRGKKNTLSNKDNLLDSNDSYSETNDEHLANSKKKVGDNTIISKTKQLSNSTNPNFAMIDNSTASTNKGSTSNSKNGQFGVKSNKQYRKIKVKRFKSDKIKNDKLSEVVNSRNNEIDINIDLVTEKDSKIHHPRYKSKSPPRLDISTITSSQMLISHTPAIEMNKKNNSDYDEEEDLPNTSRSAYPQNKNNILKDGNAKNINAGKQRKLEREFKSDDDLIKPKVIKTKRITRKNKKVIKHSSMPKVNNLKDDKNNNDINEDQNLNDSETSQSVENKRKPVRRLRKRSISPNGSDQETQKMLKSSQNIKNINNKKKLNKINEELKPQINFDDSSAENSNDEENEIPKANTLHPIRSKKITRKTVKRRVVNSQRKNTLKKVDSNNNEDYFDNDVEDQNKNNQNEKTFSLKKKNKKRRIIKKKVTQEVNDDKIKNLSNSIKNKDDESSSSSLDSKDFDASQKLDAIHSIKAGNENNTNQKEFAKTIPSSSNSGTNTARSRAKPRQRVKAKTIYNPKQNLNNIQPELKQQQSQPQMPQPKITDGQIKPQNYGNDATIASRAAWLNRELFGQSNNLDQNLNDDNENLEELFEQVIAINKAIVRNPRRGVARRPPTILKDN</sequence>
<feature type="compositionally biased region" description="Basic residues" evidence="2">
    <location>
        <begin position="570"/>
        <end position="584"/>
    </location>
</feature>
<feature type="region of interest" description="Disordered" evidence="2">
    <location>
        <begin position="320"/>
        <end position="372"/>
    </location>
</feature>
<feature type="compositionally biased region" description="Polar residues" evidence="2">
    <location>
        <begin position="204"/>
        <end position="219"/>
    </location>
</feature>
<feature type="region of interest" description="Disordered" evidence="2">
    <location>
        <begin position="172"/>
        <end position="244"/>
    </location>
</feature>
<keyword evidence="4" id="KW-1185">Reference proteome</keyword>
<feature type="compositionally biased region" description="Basic residues" evidence="2">
    <location>
        <begin position="517"/>
        <end position="531"/>
    </location>
</feature>
<feature type="compositionally biased region" description="Basic and acidic residues" evidence="2">
    <location>
        <begin position="16"/>
        <end position="25"/>
    </location>
</feature>
<evidence type="ECO:0000313" key="3">
    <source>
        <dbReference type="EMBL" id="KAK8899408.1"/>
    </source>
</evidence>
<feature type="coiled-coil region" evidence="1">
    <location>
        <begin position="103"/>
        <end position="166"/>
    </location>
</feature>
<evidence type="ECO:0000256" key="1">
    <source>
        <dbReference type="SAM" id="Coils"/>
    </source>
</evidence>
<organism evidence="3 4">
    <name type="scientific">Tritrichomonas musculus</name>
    <dbReference type="NCBI Taxonomy" id="1915356"/>
    <lineage>
        <taxon>Eukaryota</taxon>
        <taxon>Metamonada</taxon>
        <taxon>Parabasalia</taxon>
        <taxon>Tritrichomonadida</taxon>
        <taxon>Tritrichomonadidae</taxon>
        <taxon>Tritrichomonas</taxon>
    </lineage>
</organism>
<feature type="region of interest" description="Disordered" evidence="2">
    <location>
        <begin position="491"/>
        <end position="584"/>
    </location>
</feature>
<keyword evidence="1" id="KW-0175">Coiled coil</keyword>
<comment type="caution">
    <text evidence="3">The sequence shown here is derived from an EMBL/GenBank/DDBJ whole genome shotgun (WGS) entry which is preliminary data.</text>
</comment>
<evidence type="ECO:0008006" key="5">
    <source>
        <dbReference type="Google" id="ProtNLM"/>
    </source>
</evidence>
<feature type="coiled-coil region" evidence="1">
    <location>
        <begin position="40"/>
        <end position="74"/>
    </location>
</feature>
<gene>
    <name evidence="3" type="ORF">M9Y10_001724</name>
</gene>
<protein>
    <recommendedName>
        <fullName evidence="5">Shugoshin C-terminal domain-containing protein</fullName>
    </recommendedName>
</protein>
<feature type="compositionally biased region" description="Polar residues" evidence="2">
    <location>
        <begin position="172"/>
        <end position="187"/>
    </location>
</feature>
<feature type="compositionally biased region" description="Low complexity" evidence="2">
    <location>
        <begin position="225"/>
        <end position="241"/>
    </location>
</feature>
<proteinExistence type="predicted"/>
<name>A0ABR2L7U6_9EUKA</name>
<feature type="region of interest" description="Disordered" evidence="2">
    <location>
        <begin position="403"/>
        <end position="477"/>
    </location>
</feature>
<feature type="region of interest" description="Disordered" evidence="2">
    <location>
        <begin position="629"/>
        <end position="668"/>
    </location>
</feature>
<feature type="compositionally biased region" description="Low complexity" evidence="2">
    <location>
        <begin position="687"/>
        <end position="699"/>
    </location>
</feature>
<evidence type="ECO:0000313" key="4">
    <source>
        <dbReference type="Proteomes" id="UP001470230"/>
    </source>
</evidence>